<feature type="transmembrane region" description="Helical" evidence="1">
    <location>
        <begin position="341"/>
        <end position="365"/>
    </location>
</feature>
<proteinExistence type="predicted"/>
<organism evidence="2 3">
    <name type="scientific">[Collinsella] massiliensis</name>
    <dbReference type="NCBI Taxonomy" id="1232426"/>
    <lineage>
        <taxon>Bacteria</taxon>
        <taxon>Bacillati</taxon>
        <taxon>Actinomycetota</taxon>
        <taxon>Coriobacteriia</taxon>
        <taxon>Coriobacteriales</taxon>
        <taxon>Coriobacteriaceae</taxon>
        <taxon>Enorma</taxon>
    </lineage>
</organism>
<protein>
    <submittedName>
        <fullName evidence="2">Uncharacterized protein</fullName>
    </submittedName>
</protein>
<dbReference type="InterPro" id="IPR046671">
    <property type="entry name" value="DUF6541"/>
</dbReference>
<feature type="transmembrane region" description="Helical" evidence="1">
    <location>
        <begin position="6"/>
        <end position="24"/>
    </location>
</feature>
<dbReference type="EMBL" id="NFIE01000006">
    <property type="protein sequence ID" value="OUN89041.1"/>
    <property type="molecule type" value="Genomic_DNA"/>
</dbReference>
<keyword evidence="1" id="KW-1133">Transmembrane helix</keyword>
<accession>A0A1Y3XV90</accession>
<evidence type="ECO:0000313" key="3">
    <source>
        <dbReference type="Proteomes" id="UP000195781"/>
    </source>
</evidence>
<keyword evidence="3" id="KW-1185">Reference proteome</keyword>
<feature type="transmembrane region" description="Helical" evidence="1">
    <location>
        <begin position="208"/>
        <end position="229"/>
    </location>
</feature>
<reference evidence="3" key="1">
    <citation type="submission" date="2017-04" db="EMBL/GenBank/DDBJ databases">
        <title>Function of individual gut microbiota members based on whole genome sequencing of pure cultures obtained from chicken caecum.</title>
        <authorList>
            <person name="Medvecky M."/>
            <person name="Cejkova D."/>
            <person name="Polansky O."/>
            <person name="Karasova D."/>
            <person name="Kubasova T."/>
            <person name="Cizek A."/>
            <person name="Rychlik I."/>
        </authorList>
    </citation>
    <scope>NUCLEOTIDE SEQUENCE [LARGE SCALE GENOMIC DNA]</scope>
    <source>
        <strain evidence="3">An5</strain>
    </source>
</reference>
<keyword evidence="1" id="KW-0812">Transmembrane</keyword>
<feature type="transmembrane region" description="Helical" evidence="1">
    <location>
        <begin position="422"/>
        <end position="444"/>
    </location>
</feature>
<evidence type="ECO:0000313" key="2">
    <source>
        <dbReference type="EMBL" id="OUN89041.1"/>
    </source>
</evidence>
<feature type="transmembrane region" description="Helical" evidence="1">
    <location>
        <begin position="110"/>
        <end position="129"/>
    </location>
</feature>
<dbReference type="Pfam" id="PF20176">
    <property type="entry name" value="DUF6541"/>
    <property type="match status" value="1"/>
</dbReference>
<evidence type="ECO:0000256" key="1">
    <source>
        <dbReference type="SAM" id="Phobius"/>
    </source>
</evidence>
<feature type="transmembrane region" description="Helical" evidence="1">
    <location>
        <begin position="459"/>
        <end position="483"/>
    </location>
</feature>
<keyword evidence="1" id="KW-0472">Membrane</keyword>
<sequence>MWVQFIECFVLGIGILLIPGFMVLKSLSVPAWGALGFAAPISIIWLIAMGVLFGALGVHASLATMFLPLLLISIVFFVAVFVRKKLLITHEGSTNNDKAIQSYSRSRDEVIIIGLTIVISLVLGFAIFVKQLDGPDSFIQEYDNGWNLSLIRSYASTGIYSVFGPTVYPDADFIPPSGDINFYPATWHCLAALLTSTLNVSPALAANALNTVLSFVIFPLGMLALLFGLFKSNRRWLIFAPVLILAFQSFPWRLLEFGPLYSNLSSFAIAPAFIGSFIKLTEDKANLKDRFIFGGLSFVTLIDMTLMQTNAVFTCGVVLIPYCVARLWAISSTRVGKRRLGMLRVGAVAGFLLFVVAVWAFLYHATFMQPIVTFNWPSFLSKRQAVINILCCAISSDYVQPLLAVLIVAGMAFAIYSKRNRWLIVSYVIVAFQYYVCATSDGVLKHVLTGFWYTDSYRIAASMVFVGIPLACMGAYALFRVCAKVFDLISAKGHDGACVGASIAAGVLLIGLIYYPNFTISLQPVQTAFGMLEEKYTVANSTTVENVLTSGERAFLQEVEEIVPDDAVILNQPYDGSAFAYGLYDMNVYYRYFGQNTGTDSETSRLLRLRVDEWESDPSVAQAIRDADVQYVLLLDEGDDSQESRRFLPTPVNKEGDFAGLENISEKDAPGFVEVLRDGDMVLYEIID</sequence>
<feature type="transmembrane region" description="Helical" evidence="1">
    <location>
        <begin position="62"/>
        <end position="82"/>
    </location>
</feature>
<dbReference type="AlphaFoldDB" id="A0A1Y3XV90"/>
<feature type="transmembrane region" description="Helical" evidence="1">
    <location>
        <begin position="495"/>
        <end position="515"/>
    </location>
</feature>
<gene>
    <name evidence="2" type="ORF">B5G02_03435</name>
</gene>
<feature type="transmembrane region" description="Helical" evidence="1">
    <location>
        <begin position="31"/>
        <end position="56"/>
    </location>
</feature>
<feature type="transmembrane region" description="Helical" evidence="1">
    <location>
        <begin position="311"/>
        <end position="329"/>
    </location>
</feature>
<feature type="transmembrane region" description="Helical" evidence="1">
    <location>
        <begin position="385"/>
        <end position="415"/>
    </location>
</feature>
<dbReference type="Proteomes" id="UP000195781">
    <property type="component" value="Unassembled WGS sequence"/>
</dbReference>
<name>A0A1Y3XV90_9ACTN</name>
<comment type="caution">
    <text evidence="2">The sequence shown here is derived from an EMBL/GenBank/DDBJ whole genome shotgun (WGS) entry which is preliminary data.</text>
</comment>
<feature type="transmembrane region" description="Helical" evidence="1">
    <location>
        <begin position="236"/>
        <end position="254"/>
    </location>
</feature>